<dbReference type="Pfam" id="PF02518">
    <property type="entry name" value="HATPase_c"/>
    <property type="match status" value="1"/>
</dbReference>
<dbReference type="InterPro" id="IPR004358">
    <property type="entry name" value="Sig_transdc_His_kin-like_C"/>
</dbReference>
<evidence type="ECO:0000256" key="12">
    <source>
        <dbReference type="ARBA" id="ARBA00022777"/>
    </source>
</evidence>
<dbReference type="SUPFAM" id="SSF55874">
    <property type="entry name" value="ATPase domain of HSP90 chaperone/DNA topoisomerase II/histidine kinase"/>
    <property type="match status" value="1"/>
</dbReference>
<dbReference type="InterPro" id="IPR050482">
    <property type="entry name" value="Sensor_HK_TwoCompSys"/>
</dbReference>
<evidence type="ECO:0000256" key="17">
    <source>
        <dbReference type="ARBA" id="ARBA00024827"/>
    </source>
</evidence>
<dbReference type="EC" id="2.7.13.3" evidence="4"/>
<comment type="subcellular location">
    <subcellularLocation>
        <location evidence="3">Cytoplasm</location>
    </subcellularLocation>
</comment>
<dbReference type="PANTHER" id="PTHR24421">
    <property type="entry name" value="NITRATE/NITRITE SENSOR PROTEIN NARX-RELATED"/>
    <property type="match status" value="1"/>
</dbReference>
<feature type="transmembrane region" description="Helical" evidence="19">
    <location>
        <begin position="6"/>
        <end position="28"/>
    </location>
</feature>
<keyword evidence="15" id="KW-0902">Two-component regulatory system</keyword>
<dbReference type="InterPro" id="IPR036890">
    <property type="entry name" value="HATPase_C_sf"/>
</dbReference>
<accession>A0ABY4HI06</accession>
<evidence type="ECO:0000256" key="5">
    <source>
        <dbReference type="ARBA" id="ARBA00017322"/>
    </source>
</evidence>
<evidence type="ECO:0000256" key="16">
    <source>
        <dbReference type="ARBA" id="ARBA00023014"/>
    </source>
</evidence>
<evidence type="ECO:0000256" key="6">
    <source>
        <dbReference type="ARBA" id="ARBA00022485"/>
    </source>
</evidence>
<dbReference type="PRINTS" id="PR00344">
    <property type="entry name" value="BCTRLSENSOR"/>
</dbReference>
<dbReference type="EMBL" id="CP090145">
    <property type="protein sequence ID" value="UOX32473.1"/>
    <property type="molecule type" value="Genomic_DNA"/>
</dbReference>
<feature type="domain" description="Histidine kinase" evidence="20">
    <location>
        <begin position="71"/>
        <end position="260"/>
    </location>
</feature>
<evidence type="ECO:0000256" key="2">
    <source>
        <dbReference type="ARBA" id="ARBA00001966"/>
    </source>
</evidence>
<keyword evidence="22" id="KW-1185">Reference proteome</keyword>
<reference evidence="21" key="1">
    <citation type="submission" date="2021-12" db="EMBL/GenBank/DDBJ databases">
        <authorList>
            <person name="Cha I.-T."/>
            <person name="Lee K.-E."/>
            <person name="Park S.-J."/>
        </authorList>
    </citation>
    <scope>NUCLEOTIDE SEQUENCE</scope>
    <source>
        <strain evidence="21">YSM-43</strain>
    </source>
</reference>
<keyword evidence="19" id="KW-1133">Transmembrane helix</keyword>
<dbReference type="PANTHER" id="PTHR24421:SF10">
    <property type="entry name" value="NITRATE_NITRITE SENSOR PROTEIN NARQ"/>
    <property type="match status" value="1"/>
</dbReference>
<keyword evidence="9" id="KW-0808">Transferase</keyword>
<evidence type="ECO:0000259" key="20">
    <source>
        <dbReference type="PROSITE" id="PS50109"/>
    </source>
</evidence>
<comment type="cofactor">
    <cofactor evidence="2">
        <name>[4Fe-4S] cluster</name>
        <dbReference type="ChEBI" id="CHEBI:49883"/>
    </cofactor>
</comment>
<dbReference type="Proteomes" id="UP000830454">
    <property type="component" value="Chromosome"/>
</dbReference>
<organism evidence="21 22">
    <name type="scientific">Flavobacterium sediminilitoris</name>
    <dbReference type="NCBI Taxonomy" id="2024526"/>
    <lineage>
        <taxon>Bacteria</taxon>
        <taxon>Pseudomonadati</taxon>
        <taxon>Bacteroidota</taxon>
        <taxon>Flavobacteriia</taxon>
        <taxon>Flavobacteriales</taxon>
        <taxon>Flavobacteriaceae</taxon>
        <taxon>Flavobacterium</taxon>
    </lineage>
</organism>
<keyword evidence="14" id="KW-0408">Iron</keyword>
<keyword evidence="19" id="KW-0472">Membrane</keyword>
<evidence type="ECO:0000256" key="10">
    <source>
        <dbReference type="ARBA" id="ARBA00022723"/>
    </source>
</evidence>
<keyword evidence="12 21" id="KW-0418">Kinase</keyword>
<protein>
    <recommendedName>
        <fullName evidence="5">Oxygen sensor histidine kinase NreB</fullName>
        <ecNumber evidence="4">2.7.13.3</ecNumber>
    </recommendedName>
    <alternativeName>
        <fullName evidence="18">Nitrogen regulation protein B</fullName>
    </alternativeName>
</protein>
<keyword evidence="16" id="KW-0411">Iron-sulfur</keyword>
<keyword evidence="6" id="KW-0004">4Fe-4S</keyword>
<evidence type="ECO:0000256" key="11">
    <source>
        <dbReference type="ARBA" id="ARBA00022741"/>
    </source>
</evidence>
<evidence type="ECO:0000256" key="19">
    <source>
        <dbReference type="SAM" id="Phobius"/>
    </source>
</evidence>
<evidence type="ECO:0000256" key="15">
    <source>
        <dbReference type="ARBA" id="ARBA00023012"/>
    </source>
</evidence>
<dbReference type="Pfam" id="PF07730">
    <property type="entry name" value="HisKA_3"/>
    <property type="match status" value="1"/>
</dbReference>
<dbReference type="CDD" id="cd16917">
    <property type="entry name" value="HATPase_UhpB-NarQ-NarX-like"/>
    <property type="match status" value="1"/>
</dbReference>
<keyword evidence="10" id="KW-0479">Metal-binding</keyword>
<keyword evidence="11" id="KW-0547">Nucleotide-binding</keyword>
<evidence type="ECO:0000256" key="4">
    <source>
        <dbReference type="ARBA" id="ARBA00012438"/>
    </source>
</evidence>
<keyword evidence="7" id="KW-0963">Cytoplasm</keyword>
<evidence type="ECO:0000256" key="14">
    <source>
        <dbReference type="ARBA" id="ARBA00023004"/>
    </source>
</evidence>
<reference evidence="21" key="2">
    <citation type="submission" date="2022-04" db="EMBL/GenBank/DDBJ databases">
        <title>Complete Genome Sequence of Flavobacterium sediminilitoris YSM-43, Isolated from a Tidal Sediment.</title>
        <authorList>
            <person name="Lee P.A."/>
        </authorList>
    </citation>
    <scope>NUCLEOTIDE SEQUENCE</scope>
    <source>
        <strain evidence="21">YSM-43</strain>
    </source>
</reference>
<dbReference type="InterPro" id="IPR003594">
    <property type="entry name" value="HATPase_dom"/>
</dbReference>
<proteinExistence type="predicted"/>
<comment type="function">
    <text evidence="17">Member of the two-component regulatory system NreB/NreC involved in the control of dissimilatory nitrate/nitrite reduction in response to oxygen. NreB functions as a direct oxygen sensor histidine kinase which is autophosphorylated, in the absence of oxygen, probably at the conserved histidine residue, and transfers its phosphate group probably to a conserved aspartate residue of NreC. NreB/NreC activates the expression of the nitrate (narGHJI) and nitrite (nir) reductase operons, as well as the putative nitrate transporter gene narT.</text>
</comment>
<evidence type="ECO:0000256" key="13">
    <source>
        <dbReference type="ARBA" id="ARBA00022840"/>
    </source>
</evidence>
<dbReference type="GO" id="GO:0016301">
    <property type="term" value="F:kinase activity"/>
    <property type="evidence" value="ECO:0007669"/>
    <property type="project" value="UniProtKB-KW"/>
</dbReference>
<dbReference type="InterPro" id="IPR011712">
    <property type="entry name" value="Sig_transdc_His_kin_sub3_dim/P"/>
</dbReference>
<evidence type="ECO:0000256" key="3">
    <source>
        <dbReference type="ARBA" id="ARBA00004496"/>
    </source>
</evidence>
<dbReference type="PROSITE" id="PS50109">
    <property type="entry name" value="HIS_KIN"/>
    <property type="match status" value="1"/>
</dbReference>
<keyword evidence="13" id="KW-0067">ATP-binding</keyword>
<sequence length="260" mass="29990">MGETEIIIILIVFNLFFILFIAGIITFIKQYKIKKKEHEVKLQNQKREHQQELLTTQLEIQTQTMQYIGREIHDNIGQKLTLASLYTQQLAYENKAPHINENIENISSIINDSLSELRQLSKSLTDDSIENNTISELIENECIKVNDLKKCAVHFTYSSEIDISFYQTKSILLRITQEFLQNSIKHSQCKNIIVTLKKTENQVILILEDDGKGFNIEQLKSSGIGLHNMKKRTEILNGNYLLESNPKTGTKLIIEIPLLK</sequence>
<comment type="catalytic activity">
    <reaction evidence="1">
        <text>ATP + protein L-histidine = ADP + protein N-phospho-L-histidine.</text>
        <dbReference type="EC" id="2.7.13.3"/>
    </reaction>
</comment>
<name>A0ABY4HI06_9FLAO</name>
<gene>
    <name evidence="21" type="ORF">LXD69_10460</name>
</gene>
<dbReference type="RefSeq" id="WP_246915238.1">
    <property type="nucleotide sequence ID" value="NZ_CP090145.1"/>
</dbReference>
<evidence type="ECO:0000256" key="7">
    <source>
        <dbReference type="ARBA" id="ARBA00022490"/>
    </source>
</evidence>
<evidence type="ECO:0000256" key="8">
    <source>
        <dbReference type="ARBA" id="ARBA00022553"/>
    </source>
</evidence>
<keyword evidence="8" id="KW-0597">Phosphoprotein</keyword>
<evidence type="ECO:0000313" key="22">
    <source>
        <dbReference type="Proteomes" id="UP000830454"/>
    </source>
</evidence>
<dbReference type="InterPro" id="IPR005467">
    <property type="entry name" value="His_kinase_dom"/>
</dbReference>
<dbReference type="Gene3D" id="1.20.5.1930">
    <property type="match status" value="1"/>
</dbReference>
<dbReference type="SMART" id="SM00387">
    <property type="entry name" value="HATPase_c"/>
    <property type="match status" value="1"/>
</dbReference>
<evidence type="ECO:0000313" key="21">
    <source>
        <dbReference type="EMBL" id="UOX32473.1"/>
    </source>
</evidence>
<evidence type="ECO:0000256" key="18">
    <source>
        <dbReference type="ARBA" id="ARBA00030800"/>
    </source>
</evidence>
<evidence type="ECO:0000256" key="9">
    <source>
        <dbReference type="ARBA" id="ARBA00022679"/>
    </source>
</evidence>
<keyword evidence="19" id="KW-0812">Transmembrane</keyword>
<evidence type="ECO:0000256" key="1">
    <source>
        <dbReference type="ARBA" id="ARBA00000085"/>
    </source>
</evidence>
<dbReference type="Gene3D" id="3.30.565.10">
    <property type="entry name" value="Histidine kinase-like ATPase, C-terminal domain"/>
    <property type="match status" value="1"/>
</dbReference>